<keyword evidence="10 18" id="KW-1278">Translocase</keyword>
<evidence type="ECO:0000256" key="16">
    <source>
        <dbReference type="ARBA" id="ARBA00023136"/>
    </source>
</evidence>
<evidence type="ECO:0000313" key="20">
    <source>
        <dbReference type="EMBL" id="QQK56312.1"/>
    </source>
</evidence>
<evidence type="ECO:0000259" key="19">
    <source>
        <dbReference type="Pfam" id="PF00361"/>
    </source>
</evidence>
<comment type="subcellular location">
    <subcellularLocation>
        <location evidence="2 18">Mitochondrion inner membrane</location>
        <topology evidence="2 18">Multi-pass membrane protein</topology>
    </subcellularLocation>
</comment>
<feature type="domain" description="NADH:quinone oxidoreductase/Mrp antiporter transmembrane" evidence="19">
    <location>
        <begin position="23"/>
        <end position="278"/>
    </location>
</feature>
<comment type="function">
    <text evidence="1">Core subunit of the mitochondrial membrane respiratory chain NADH dehydrogenase (Complex I) that is believed to belong to the minimal assembly required for catalysis. Complex I functions in the transfer of electrons from NADH to the respiratory chain. The immediate electron acceptor for the enzyme is believed to be ubiquinone.</text>
</comment>
<dbReference type="EMBL" id="MW291531">
    <property type="protein sequence ID" value="QQK56312.1"/>
    <property type="molecule type" value="Genomic_DNA"/>
</dbReference>
<evidence type="ECO:0000256" key="10">
    <source>
        <dbReference type="ARBA" id="ARBA00022967"/>
    </source>
</evidence>
<evidence type="ECO:0000256" key="12">
    <source>
        <dbReference type="ARBA" id="ARBA00022989"/>
    </source>
</evidence>
<name>A0A7T7BXN1_9CUCU</name>
<feature type="transmembrane region" description="Helical" evidence="18">
    <location>
        <begin position="84"/>
        <end position="102"/>
    </location>
</feature>
<keyword evidence="15 18" id="KW-0496">Mitochondrion</keyword>
<dbReference type="EC" id="7.1.1.2" evidence="4 18"/>
<feature type="transmembrane region" description="Helical" evidence="18">
    <location>
        <begin position="198"/>
        <end position="218"/>
    </location>
</feature>
<dbReference type="InterPro" id="IPR050175">
    <property type="entry name" value="Complex_I_Subunit_2"/>
</dbReference>
<keyword evidence="7 18" id="KW-0679">Respiratory chain</keyword>
<accession>A0A7T7BXN1</accession>
<comment type="similarity">
    <text evidence="3 18">Belongs to the complex I subunit 2 family.</text>
</comment>
<evidence type="ECO:0000256" key="18">
    <source>
        <dbReference type="RuleBase" id="RU003403"/>
    </source>
</evidence>
<keyword evidence="12 18" id="KW-1133">Transmembrane helix</keyword>
<evidence type="ECO:0000256" key="6">
    <source>
        <dbReference type="ARBA" id="ARBA00022448"/>
    </source>
</evidence>
<keyword evidence="11 18" id="KW-0249">Electron transport</keyword>
<evidence type="ECO:0000256" key="15">
    <source>
        <dbReference type="ARBA" id="ARBA00023128"/>
    </source>
</evidence>
<dbReference type="GO" id="GO:0006120">
    <property type="term" value="P:mitochondrial electron transport, NADH to ubiquinone"/>
    <property type="evidence" value="ECO:0007669"/>
    <property type="project" value="InterPro"/>
</dbReference>
<evidence type="ECO:0000256" key="8">
    <source>
        <dbReference type="ARBA" id="ARBA00022692"/>
    </source>
</evidence>
<keyword evidence="13 18" id="KW-0520">NAD</keyword>
<feature type="transmembrane region" description="Helical" evidence="18">
    <location>
        <begin position="270"/>
        <end position="290"/>
    </location>
</feature>
<evidence type="ECO:0000256" key="11">
    <source>
        <dbReference type="ARBA" id="ARBA00022982"/>
    </source>
</evidence>
<evidence type="ECO:0000256" key="5">
    <source>
        <dbReference type="ARBA" id="ARBA00021008"/>
    </source>
</evidence>
<comment type="function">
    <text evidence="18">Core subunit of the mitochondrial membrane respiratory chain NADH dehydrogenase (Complex I) which catalyzes electron transfer from NADH through the respiratory chain, using ubiquinone as an electron acceptor. Essential for the catalytic activity and assembly of complex I.</text>
</comment>
<keyword evidence="14 18" id="KW-0830">Ubiquinone</keyword>
<evidence type="ECO:0000256" key="2">
    <source>
        <dbReference type="ARBA" id="ARBA00004448"/>
    </source>
</evidence>
<evidence type="ECO:0000256" key="13">
    <source>
        <dbReference type="ARBA" id="ARBA00023027"/>
    </source>
</evidence>
<evidence type="ECO:0000256" key="1">
    <source>
        <dbReference type="ARBA" id="ARBA00003257"/>
    </source>
</evidence>
<sequence length="336" mass="39216">MTKFNKLVFMNSLILGTLMALSSYSWLSMWMGLEINLLSIIPLMMNPKNVFPSESAMKYFITQAMASMILLFTIIVSFNTADYIFFNSISLMTIALNSSLLMKMGAAPFHFWFPEVMEGLNWLNNLLMMTWQKIAPMVLLNFSFNQIYFLTFIIVLSSLISGLMSLNQTSLRKILAYSSINHISWMISAMMYSNTVWLIYFIVYSIISINLILILKNLNSFYLTQLFFFFKNNKSIKILVNFNFFSLGGLPPFLGFFPKWLTINYLTYNNFYFLTVLMILFNMMMLFAYLRITFSSLTIKSNESTNLNYNLSFTTIFLNYLTIFLLVMMVLIFNLF</sequence>
<keyword evidence="9 18" id="KW-0999">Mitochondrion inner membrane</keyword>
<dbReference type="Pfam" id="PF00361">
    <property type="entry name" value="Proton_antipo_M"/>
    <property type="match status" value="1"/>
</dbReference>
<dbReference type="InterPro" id="IPR003917">
    <property type="entry name" value="NADH_UbQ_OxRdtase_chain2"/>
</dbReference>
<feature type="transmembrane region" description="Helical" evidence="18">
    <location>
        <begin position="146"/>
        <end position="167"/>
    </location>
</feature>
<dbReference type="GO" id="GO:0008137">
    <property type="term" value="F:NADH dehydrogenase (ubiquinone) activity"/>
    <property type="evidence" value="ECO:0007669"/>
    <property type="project" value="UniProtKB-EC"/>
</dbReference>
<geneLocation type="mitochondrion" evidence="20"/>
<dbReference type="PRINTS" id="PR01436">
    <property type="entry name" value="NADHDHGNASE2"/>
</dbReference>
<feature type="transmembrane region" description="Helical" evidence="18">
    <location>
        <begin position="7"/>
        <end position="24"/>
    </location>
</feature>
<feature type="transmembrane region" description="Helical" evidence="18">
    <location>
        <begin position="59"/>
        <end position="78"/>
    </location>
</feature>
<feature type="transmembrane region" description="Helical" evidence="18">
    <location>
        <begin position="238"/>
        <end position="258"/>
    </location>
</feature>
<dbReference type="InterPro" id="IPR001750">
    <property type="entry name" value="ND/Mrp_TM"/>
</dbReference>
<keyword evidence="8 18" id="KW-0812">Transmembrane</keyword>
<reference evidence="20" key="1">
    <citation type="submission" date="2020-11" db="EMBL/GenBank/DDBJ databases">
        <authorList>
            <person name="Sun H."/>
            <person name="Sun H."/>
            <person name="Song J."/>
            <person name="Zhang W."/>
            <person name="Deng G."/>
            <person name="Wei X."/>
            <person name="Li F."/>
            <person name="Zhang X."/>
            <person name="Liu J."/>
            <person name="Pu J."/>
            <person name="Sun Y."/>
            <person name="Tong Q."/>
            <person name="Bi Y."/>
            <person name="Qi J."/>
            <person name="Chang K.-C."/>
            <person name="Gao G.F."/>
            <person name="Liu J."/>
        </authorList>
    </citation>
    <scope>NUCLEOTIDE SEQUENCE</scope>
</reference>
<dbReference type="AlphaFoldDB" id="A0A7T7BXN1"/>
<organism evidence="20">
    <name type="scientific">Aulacochilus grouvellei</name>
    <dbReference type="NCBI Taxonomy" id="2800504"/>
    <lineage>
        <taxon>Eukaryota</taxon>
        <taxon>Metazoa</taxon>
        <taxon>Ecdysozoa</taxon>
        <taxon>Arthropoda</taxon>
        <taxon>Hexapoda</taxon>
        <taxon>Insecta</taxon>
        <taxon>Pterygota</taxon>
        <taxon>Neoptera</taxon>
        <taxon>Endopterygota</taxon>
        <taxon>Coleoptera</taxon>
        <taxon>Polyphaga</taxon>
        <taxon>Cucujiformia</taxon>
        <taxon>Erotylidae</taxon>
        <taxon>Erotylinae</taxon>
        <taxon>Aulacochilus</taxon>
    </lineage>
</organism>
<evidence type="ECO:0000256" key="14">
    <source>
        <dbReference type="ARBA" id="ARBA00023075"/>
    </source>
</evidence>
<dbReference type="PANTHER" id="PTHR46552:SF1">
    <property type="entry name" value="NADH-UBIQUINONE OXIDOREDUCTASE CHAIN 2"/>
    <property type="match status" value="1"/>
</dbReference>
<keyword evidence="6" id="KW-0813">Transport</keyword>
<keyword evidence="16 18" id="KW-0472">Membrane</keyword>
<evidence type="ECO:0000256" key="17">
    <source>
        <dbReference type="ARBA" id="ARBA00049551"/>
    </source>
</evidence>
<proteinExistence type="inferred from homology"/>
<gene>
    <name evidence="20" type="primary">nad2</name>
</gene>
<evidence type="ECO:0000256" key="4">
    <source>
        <dbReference type="ARBA" id="ARBA00012944"/>
    </source>
</evidence>
<protein>
    <recommendedName>
        <fullName evidence="5 18">NADH-ubiquinone oxidoreductase chain 2</fullName>
        <ecNumber evidence="4 18">7.1.1.2</ecNumber>
    </recommendedName>
</protein>
<feature type="transmembrane region" description="Helical" evidence="18">
    <location>
        <begin position="311"/>
        <end position="333"/>
    </location>
</feature>
<evidence type="ECO:0000256" key="7">
    <source>
        <dbReference type="ARBA" id="ARBA00022660"/>
    </source>
</evidence>
<evidence type="ECO:0000256" key="9">
    <source>
        <dbReference type="ARBA" id="ARBA00022792"/>
    </source>
</evidence>
<comment type="catalytic activity">
    <reaction evidence="17 18">
        <text>a ubiquinone + NADH + 5 H(+)(in) = a ubiquinol + NAD(+) + 4 H(+)(out)</text>
        <dbReference type="Rhea" id="RHEA:29091"/>
        <dbReference type="Rhea" id="RHEA-COMP:9565"/>
        <dbReference type="Rhea" id="RHEA-COMP:9566"/>
        <dbReference type="ChEBI" id="CHEBI:15378"/>
        <dbReference type="ChEBI" id="CHEBI:16389"/>
        <dbReference type="ChEBI" id="CHEBI:17976"/>
        <dbReference type="ChEBI" id="CHEBI:57540"/>
        <dbReference type="ChEBI" id="CHEBI:57945"/>
        <dbReference type="EC" id="7.1.1.2"/>
    </reaction>
</comment>
<dbReference type="GO" id="GO:0005743">
    <property type="term" value="C:mitochondrial inner membrane"/>
    <property type="evidence" value="ECO:0007669"/>
    <property type="project" value="UniProtKB-SubCell"/>
</dbReference>
<dbReference type="PANTHER" id="PTHR46552">
    <property type="entry name" value="NADH-UBIQUINONE OXIDOREDUCTASE CHAIN 2"/>
    <property type="match status" value="1"/>
</dbReference>
<evidence type="ECO:0000256" key="3">
    <source>
        <dbReference type="ARBA" id="ARBA00007012"/>
    </source>
</evidence>